<proteinExistence type="inferred from homology"/>
<protein>
    <submittedName>
        <fullName evidence="6">DNA-binding transcriptional LysR family regulator</fullName>
    </submittedName>
</protein>
<comment type="caution">
    <text evidence="6">The sequence shown here is derived from an EMBL/GenBank/DDBJ whole genome shotgun (WGS) entry which is preliminary data.</text>
</comment>
<dbReference type="AlphaFoldDB" id="A0A4V2V0G5"/>
<dbReference type="PROSITE" id="PS50931">
    <property type="entry name" value="HTH_LYSR"/>
    <property type="match status" value="1"/>
</dbReference>
<evidence type="ECO:0000256" key="2">
    <source>
        <dbReference type="ARBA" id="ARBA00023015"/>
    </source>
</evidence>
<feature type="domain" description="HTH lysR-type" evidence="5">
    <location>
        <begin position="1"/>
        <end position="59"/>
    </location>
</feature>
<evidence type="ECO:0000313" key="6">
    <source>
        <dbReference type="EMBL" id="TCT16037.1"/>
    </source>
</evidence>
<dbReference type="EMBL" id="SMAL01000002">
    <property type="protein sequence ID" value="TCT16037.1"/>
    <property type="molecule type" value="Genomic_DNA"/>
</dbReference>
<dbReference type="SUPFAM" id="SSF53850">
    <property type="entry name" value="Periplasmic binding protein-like II"/>
    <property type="match status" value="1"/>
</dbReference>
<dbReference type="GO" id="GO:0003700">
    <property type="term" value="F:DNA-binding transcription factor activity"/>
    <property type="evidence" value="ECO:0007669"/>
    <property type="project" value="InterPro"/>
</dbReference>
<dbReference type="InterPro" id="IPR000847">
    <property type="entry name" value="LysR_HTH_N"/>
</dbReference>
<dbReference type="FunFam" id="1.10.10.10:FF:000001">
    <property type="entry name" value="LysR family transcriptional regulator"/>
    <property type="match status" value="1"/>
</dbReference>
<organism evidence="6 7">
    <name type="scientific">Natranaerovirga pectinivora</name>
    <dbReference type="NCBI Taxonomy" id="682400"/>
    <lineage>
        <taxon>Bacteria</taxon>
        <taxon>Bacillati</taxon>
        <taxon>Bacillota</taxon>
        <taxon>Clostridia</taxon>
        <taxon>Lachnospirales</taxon>
        <taxon>Natranaerovirgaceae</taxon>
        <taxon>Natranaerovirga</taxon>
    </lineage>
</organism>
<dbReference type="OrthoDB" id="9778774at2"/>
<evidence type="ECO:0000256" key="3">
    <source>
        <dbReference type="ARBA" id="ARBA00023125"/>
    </source>
</evidence>
<keyword evidence="4" id="KW-0804">Transcription</keyword>
<reference evidence="6 7" key="1">
    <citation type="submission" date="2019-03" db="EMBL/GenBank/DDBJ databases">
        <title>Genomic Encyclopedia of Type Strains, Phase IV (KMG-IV): sequencing the most valuable type-strain genomes for metagenomic binning, comparative biology and taxonomic classification.</title>
        <authorList>
            <person name="Goeker M."/>
        </authorList>
    </citation>
    <scope>NUCLEOTIDE SEQUENCE [LARGE SCALE GENOMIC DNA]</scope>
    <source>
        <strain evidence="6 7">DSM 24629</strain>
    </source>
</reference>
<evidence type="ECO:0000313" key="7">
    <source>
        <dbReference type="Proteomes" id="UP000294902"/>
    </source>
</evidence>
<dbReference type="Proteomes" id="UP000294902">
    <property type="component" value="Unassembled WGS sequence"/>
</dbReference>
<dbReference type="PANTHER" id="PTHR30126:SF64">
    <property type="entry name" value="HTH-TYPE TRANSCRIPTIONAL REGULATOR CITR"/>
    <property type="match status" value="1"/>
</dbReference>
<comment type="similarity">
    <text evidence="1">Belongs to the LysR transcriptional regulatory family.</text>
</comment>
<dbReference type="InterPro" id="IPR036388">
    <property type="entry name" value="WH-like_DNA-bd_sf"/>
</dbReference>
<keyword evidence="7" id="KW-1185">Reference proteome</keyword>
<dbReference type="CDD" id="cd05466">
    <property type="entry name" value="PBP2_LTTR_substrate"/>
    <property type="match status" value="1"/>
</dbReference>
<dbReference type="Pfam" id="PF00126">
    <property type="entry name" value="HTH_1"/>
    <property type="match status" value="1"/>
</dbReference>
<dbReference type="SUPFAM" id="SSF46785">
    <property type="entry name" value="Winged helix' DNA-binding domain"/>
    <property type="match status" value="1"/>
</dbReference>
<evidence type="ECO:0000259" key="5">
    <source>
        <dbReference type="PROSITE" id="PS50931"/>
    </source>
</evidence>
<dbReference type="Gene3D" id="1.10.10.10">
    <property type="entry name" value="Winged helix-like DNA-binding domain superfamily/Winged helix DNA-binding domain"/>
    <property type="match status" value="1"/>
</dbReference>
<accession>A0A4V2V0G5</accession>
<dbReference type="InterPro" id="IPR036390">
    <property type="entry name" value="WH_DNA-bd_sf"/>
</dbReference>
<dbReference type="RefSeq" id="WP_132250108.1">
    <property type="nucleotide sequence ID" value="NZ_SMAL01000002.1"/>
</dbReference>
<dbReference type="GO" id="GO:0000976">
    <property type="term" value="F:transcription cis-regulatory region binding"/>
    <property type="evidence" value="ECO:0007669"/>
    <property type="project" value="TreeGrafter"/>
</dbReference>
<evidence type="ECO:0000256" key="4">
    <source>
        <dbReference type="ARBA" id="ARBA00023163"/>
    </source>
</evidence>
<keyword evidence="3 6" id="KW-0238">DNA-binding</keyword>
<dbReference type="Gene3D" id="3.40.190.290">
    <property type="match status" value="1"/>
</dbReference>
<dbReference type="PRINTS" id="PR00039">
    <property type="entry name" value="HTHLYSR"/>
</dbReference>
<keyword evidence="2" id="KW-0805">Transcription regulation</keyword>
<dbReference type="InterPro" id="IPR005119">
    <property type="entry name" value="LysR_subst-bd"/>
</dbReference>
<gene>
    <name evidence="6" type="ORF">EDC18_10251</name>
</gene>
<name>A0A4V2V0G5_9FIRM</name>
<dbReference type="Pfam" id="PF03466">
    <property type="entry name" value="LysR_substrate"/>
    <property type="match status" value="1"/>
</dbReference>
<sequence>MLQTELYKVFYIVTKHGNISEAAKELYISQPAVSKSIKKLEELTGCTLFIRSSKGVSLTSEGKILYDYVEKAFDHLITGEKIINKINNLKEGLVKIGISNTLCQYFFMPHLKSFHKSYPEIKIQVINRSSPDTLKLLQQGIIDFGIISIPNTQDNITFIELMKIHDIFVTNDQNLVRKKLSIETLNNLHLMMLEKKNLTRKYIDEFVENNSLHLTPKIEISSMDFLIEFAKIGLGVASVIKEFVAPELAKGTLYEIPISPTPPPRKIGIVVQKNIPLTLAANSFIEHIKNEIP</sequence>
<evidence type="ECO:0000256" key="1">
    <source>
        <dbReference type="ARBA" id="ARBA00009437"/>
    </source>
</evidence>
<dbReference type="PANTHER" id="PTHR30126">
    <property type="entry name" value="HTH-TYPE TRANSCRIPTIONAL REGULATOR"/>
    <property type="match status" value="1"/>
</dbReference>